<dbReference type="KEGG" id="hdt:HYPDE_25268"/>
<sequence>MRAAMSSMGSPRAAEPETSEGWDPQDSPIERRCDDCRLRRSRLCRHCQLVAVAAVHFSPGD</sequence>
<name>N0B1A5_9HYPH</name>
<keyword evidence="3" id="KW-1185">Reference proteome</keyword>
<evidence type="ECO:0000256" key="1">
    <source>
        <dbReference type="SAM" id="MobiDB-lite"/>
    </source>
</evidence>
<evidence type="ECO:0000313" key="3">
    <source>
        <dbReference type="Proteomes" id="UP000005952"/>
    </source>
</evidence>
<accession>N0B1A5</accession>
<dbReference type="AlphaFoldDB" id="N0B1A5"/>
<dbReference type="Proteomes" id="UP000005952">
    <property type="component" value="Chromosome"/>
</dbReference>
<feature type="region of interest" description="Disordered" evidence="1">
    <location>
        <begin position="1"/>
        <end position="30"/>
    </location>
</feature>
<dbReference type="EMBL" id="CP005587">
    <property type="protein sequence ID" value="AGK56738.1"/>
    <property type="molecule type" value="Genomic_DNA"/>
</dbReference>
<protein>
    <submittedName>
        <fullName evidence="2">Uncharacterized protein</fullName>
    </submittedName>
</protein>
<organism evidence="2 3">
    <name type="scientific">Hyphomicrobium denitrificans 1NES1</name>
    <dbReference type="NCBI Taxonomy" id="670307"/>
    <lineage>
        <taxon>Bacteria</taxon>
        <taxon>Pseudomonadati</taxon>
        <taxon>Pseudomonadota</taxon>
        <taxon>Alphaproteobacteria</taxon>
        <taxon>Hyphomicrobiales</taxon>
        <taxon>Hyphomicrobiaceae</taxon>
        <taxon>Hyphomicrobium</taxon>
    </lineage>
</organism>
<proteinExistence type="predicted"/>
<dbReference type="HOGENOM" id="CLU_2916325_0_0_5"/>
<gene>
    <name evidence="2" type="ORF">HYPDE_25268</name>
</gene>
<evidence type="ECO:0000313" key="2">
    <source>
        <dbReference type="EMBL" id="AGK56738.1"/>
    </source>
</evidence>
<reference evidence="2 3" key="1">
    <citation type="journal article" date="2013" name="Genome Announc.">
        <title>Genome sequences for three denitrifying bacterial strains isolated from a uranium- and nitrate-contaminated subsurface environment.</title>
        <authorList>
            <person name="Venkatramanan R."/>
            <person name="Prakash O."/>
            <person name="Woyke T."/>
            <person name="Chain P."/>
            <person name="Goodwin L.A."/>
            <person name="Watson D."/>
            <person name="Brooks S."/>
            <person name="Kostka J.E."/>
            <person name="Green S.J."/>
        </authorList>
    </citation>
    <scope>NUCLEOTIDE SEQUENCE [LARGE SCALE GENOMIC DNA]</scope>
    <source>
        <strain evidence="2 3">1NES1</strain>
    </source>
</reference>
<dbReference type="STRING" id="670307.HYPDE_25268"/>